<dbReference type="KEGG" id="fal:FRAAL2240"/>
<evidence type="ECO:0000313" key="3">
    <source>
        <dbReference type="Proteomes" id="UP000000657"/>
    </source>
</evidence>
<evidence type="ECO:0000256" key="1">
    <source>
        <dbReference type="SAM" id="MobiDB-lite"/>
    </source>
</evidence>
<reference evidence="2 3" key="1">
    <citation type="journal article" date="2007" name="Genome Res.">
        <title>Genome characteristics of facultatively symbiotic Frankia sp. strains reflect host range and host plant biogeography.</title>
        <authorList>
            <person name="Normand P."/>
            <person name="Lapierre P."/>
            <person name="Tisa L.S."/>
            <person name="Gogarten J.P."/>
            <person name="Alloisio N."/>
            <person name="Bagnarol E."/>
            <person name="Bassi C.A."/>
            <person name="Berry A.M."/>
            <person name="Bickhart D.M."/>
            <person name="Choisne N."/>
            <person name="Couloux A."/>
            <person name="Cournoyer B."/>
            <person name="Cruveiller S."/>
            <person name="Daubin V."/>
            <person name="Demange N."/>
            <person name="Francino M.P."/>
            <person name="Goltsman E."/>
            <person name="Huang Y."/>
            <person name="Kopp O.R."/>
            <person name="Labarre L."/>
            <person name="Lapidus A."/>
            <person name="Lavire C."/>
            <person name="Marechal J."/>
            <person name="Martinez M."/>
            <person name="Mastronunzio J.E."/>
            <person name="Mullin B.C."/>
            <person name="Niemann J."/>
            <person name="Pujic P."/>
            <person name="Rawnsley T."/>
            <person name="Rouy Z."/>
            <person name="Schenowitz C."/>
            <person name="Sellstedt A."/>
            <person name="Tavares F."/>
            <person name="Tomkins J.P."/>
            <person name="Vallenet D."/>
            <person name="Valverde C."/>
            <person name="Wall L.G."/>
            <person name="Wang Y."/>
            <person name="Medigue C."/>
            <person name="Benson D.R."/>
        </authorList>
    </citation>
    <scope>NUCLEOTIDE SEQUENCE [LARGE SCALE GENOMIC DNA]</scope>
    <source>
        <strain evidence="3">DSM 45986 / CECT 9034 / ACN14a</strain>
    </source>
</reference>
<feature type="region of interest" description="Disordered" evidence="1">
    <location>
        <begin position="60"/>
        <end position="119"/>
    </location>
</feature>
<dbReference type="AlphaFoldDB" id="Q0RNJ9"/>
<organism evidence="2 3">
    <name type="scientific">Frankia alni (strain DSM 45986 / CECT 9034 / ACN14a)</name>
    <dbReference type="NCBI Taxonomy" id="326424"/>
    <lineage>
        <taxon>Bacteria</taxon>
        <taxon>Bacillati</taxon>
        <taxon>Actinomycetota</taxon>
        <taxon>Actinomycetes</taxon>
        <taxon>Frankiales</taxon>
        <taxon>Frankiaceae</taxon>
        <taxon>Frankia</taxon>
    </lineage>
</organism>
<gene>
    <name evidence="2" type="ordered locus">FRAAL2240</name>
</gene>
<evidence type="ECO:0000313" key="2">
    <source>
        <dbReference type="EMBL" id="CAJ60889.1"/>
    </source>
</evidence>
<feature type="compositionally biased region" description="Polar residues" evidence="1">
    <location>
        <begin position="105"/>
        <end position="119"/>
    </location>
</feature>
<sequence length="119" mass="12283">MAVRGVEWPGSCGSIGTVQFVTPQRIVPSPGAHLPPLPAKVVGPNTPCRRALSIALTAVSGRTSGPRPRDGGAELRERRRQGSRCPAVMRGTSGRVTPSRVRSGHPTSGDGTSPTPGVV</sequence>
<protein>
    <submittedName>
        <fullName evidence="2">Uncharacterized protein</fullName>
    </submittedName>
</protein>
<feature type="compositionally biased region" description="Basic and acidic residues" evidence="1">
    <location>
        <begin position="67"/>
        <end position="77"/>
    </location>
</feature>
<dbReference type="Proteomes" id="UP000000657">
    <property type="component" value="Chromosome"/>
</dbReference>
<keyword evidence="3" id="KW-1185">Reference proteome</keyword>
<accession>Q0RNJ9</accession>
<proteinExistence type="predicted"/>
<dbReference type="STRING" id="326424.FRAAL2240"/>
<dbReference type="HOGENOM" id="CLU_2057928_0_0_11"/>
<name>Q0RNJ9_FRAAA</name>
<dbReference type="EMBL" id="CT573213">
    <property type="protein sequence ID" value="CAJ60889.1"/>
    <property type="molecule type" value="Genomic_DNA"/>
</dbReference>